<accession>A0A8H6CPB5</accession>
<gene>
    <name evidence="1" type="ORF">HO133_008619</name>
</gene>
<dbReference type="InterPro" id="IPR027417">
    <property type="entry name" value="P-loop_NTPase"/>
</dbReference>
<reference evidence="1 2" key="1">
    <citation type="journal article" date="2020" name="Genomics">
        <title>Complete, high-quality genomes from long-read metagenomic sequencing of two wolf lichen thalli reveals enigmatic genome architecture.</title>
        <authorList>
            <person name="McKenzie S.K."/>
            <person name="Walston R.F."/>
            <person name="Allen J.L."/>
        </authorList>
    </citation>
    <scope>NUCLEOTIDE SEQUENCE [LARGE SCALE GENOMIC DNA]</scope>
    <source>
        <strain evidence="1">WasteWater1</strain>
    </source>
</reference>
<dbReference type="RefSeq" id="XP_037155485.1">
    <property type="nucleotide sequence ID" value="XM_037299484.1"/>
</dbReference>
<organism evidence="1 2">
    <name type="scientific">Letharia lupina</name>
    <dbReference type="NCBI Taxonomy" id="560253"/>
    <lineage>
        <taxon>Eukaryota</taxon>
        <taxon>Fungi</taxon>
        <taxon>Dikarya</taxon>
        <taxon>Ascomycota</taxon>
        <taxon>Pezizomycotina</taxon>
        <taxon>Lecanoromycetes</taxon>
        <taxon>OSLEUM clade</taxon>
        <taxon>Lecanoromycetidae</taxon>
        <taxon>Lecanorales</taxon>
        <taxon>Lecanorineae</taxon>
        <taxon>Parmeliaceae</taxon>
        <taxon>Letharia</taxon>
    </lineage>
</organism>
<dbReference type="Proteomes" id="UP000593566">
    <property type="component" value="Unassembled WGS sequence"/>
</dbReference>
<evidence type="ECO:0000313" key="1">
    <source>
        <dbReference type="EMBL" id="KAF6227177.1"/>
    </source>
</evidence>
<proteinExistence type="predicted"/>
<evidence type="ECO:0000313" key="2">
    <source>
        <dbReference type="Proteomes" id="UP000593566"/>
    </source>
</evidence>
<dbReference type="EMBL" id="JACCJB010000005">
    <property type="protein sequence ID" value="KAF6227177.1"/>
    <property type="molecule type" value="Genomic_DNA"/>
</dbReference>
<protein>
    <submittedName>
        <fullName evidence="1">Uncharacterized protein</fullName>
    </submittedName>
</protein>
<name>A0A8H6CPB5_9LECA</name>
<dbReference type="SUPFAM" id="SSF52540">
    <property type="entry name" value="P-loop containing nucleoside triphosphate hydrolases"/>
    <property type="match status" value="1"/>
</dbReference>
<comment type="caution">
    <text evidence="1">The sequence shown here is derived from an EMBL/GenBank/DDBJ whole genome shotgun (WGS) entry which is preliminary data.</text>
</comment>
<dbReference type="AlphaFoldDB" id="A0A8H6CPB5"/>
<dbReference type="GeneID" id="59337014"/>
<sequence>MSDVLAHIRRSNSECIELLRILFTKDELFLHSEVLLFLKSLKEDLAIVSQDVRQMTGGKPMTPEVPPYIPFAFDPDPKFTGRIDVVEGLDAGFSKYRRMALDDPEVNVGKLFGDWLRDPINRPWLMVVDNVDDETLFSSSSRREHTPNSNASLEVHQLHRHLPQVSHGSILITSRNRVAARDITNGDDCIISVDRLPEPDALSLLHKKLPKDNSFMEDAKELVSLLEYFPLAITQAAAYISNGSGRRTISLYLNLFRSDQVGYLEMAANDIRRDSDELDQDFSNSVLKT</sequence>
<keyword evidence="2" id="KW-1185">Reference proteome</keyword>
<dbReference type="Gene3D" id="3.40.50.300">
    <property type="entry name" value="P-loop containing nucleotide triphosphate hydrolases"/>
    <property type="match status" value="1"/>
</dbReference>